<dbReference type="Gene3D" id="2.40.50.140">
    <property type="entry name" value="Nucleic acid-binding proteins"/>
    <property type="match status" value="1"/>
</dbReference>
<dbReference type="Proteomes" id="UP000072605">
    <property type="component" value="Unassembled WGS sequence"/>
</dbReference>
<evidence type="ECO:0000256" key="5">
    <source>
        <dbReference type="SAM" id="Phobius"/>
    </source>
</evidence>
<dbReference type="EMBL" id="LDQV01000003">
    <property type="protein sequence ID" value="KTR28587.1"/>
    <property type="molecule type" value="Genomic_DNA"/>
</dbReference>
<dbReference type="AlphaFoldDB" id="A0A0V8GFV8"/>
<dbReference type="Proteomes" id="UP001387110">
    <property type="component" value="Unassembled WGS sequence"/>
</dbReference>
<dbReference type="InterPro" id="IPR056739">
    <property type="entry name" value="NfeD_membrane"/>
</dbReference>
<reference evidence="10 13" key="3">
    <citation type="submission" date="2023-12" db="EMBL/GenBank/DDBJ databases">
        <authorList>
            <person name="Easwaran N."/>
            <person name="Lazarus H.P.S."/>
        </authorList>
    </citation>
    <scope>NUCLEOTIDE SEQUENCE [LARGE SCALE GENOMIC DNA]</scope>
    <source>
        <strain evidence="10 13">VIT-2023</strain>
    </source>
</reference>
<reference evidence="9 12" key="2">
    <citation type="journal article" date="2016" name="Front. Microbiol.">
        <title>Genomic Resource of Rice Seed Associated Bacteria.</title>
        <authorList>
            <person name="Midha S."/>
            <person name="Bansal K."/>
            <person name="Sharma S."/>
            <person name="Kumar N."/>
            <person name="Patil P.P."/>
            <person name="Chaudhry V."/>
            <person name="Patil P.B."/>
        </authorList>
    </citation>
    <scope>NUCLEOTIDE SEQUENCE [LARGE SCALE GENOMIC DNA]</scope>
    <source>
        <strain evidence="9 12">RSA11</strain>
    </source>
</reference>
<comment type="subcellular location">
    <subcellularLocation>
        <location evidence="1">Membrane</location>
        <topology evidence="1">Multi-pass membrane protein</topology>
    </subcellularLocation>
</comment>
<evidence type="ECO:0000313" key="13">
    <source>
        <dbReference type="Proteomes" id="UP001387110"/>
    </source>
</evidence>
<evidence type="ECO:0000256" key="3">
    <source>
        <dbReference type="ARBA" id="ARBA00022989"/>
    </source>
</evidence>
<name>A0A0V8GFV8_9BACL</name>
<dbReference type="Proteomes" id="UP000053797">
    <property type="component" value="Unassembled WGS sequence"/>
</dbReference>
<evidence type="ECO:0000313" key="11">
    <source>
        <dbReference type="Proteomes" id="UP000053797"/>
    </source>
</evidence>
<feature type="domain" description="NfeD integral membrane" evidence="7">
    <location>
        <begin position="9"/>
        <end position="72"/>
    </location>
</feature>
<evidence type="ECO:0000313" key="10">
    <source>
        <dbReference type="EMBL" id="MEI4462393.1"/>
    </source>
</evidence>
<gene>
    <name evidence="8" type="ORF">AS033_07160</name>
    <name evidence="9" type="ORF">RSA11_00505</name>
    <name evidence="10" type="ORF">SZL87_08170</name>
</gene>
<dbReference type="Pfam" id="PF01957">
    <property type="entry name" value="NfeD"/>
    <property type="match status" value="1"/>
</dbReference>
<dbReference type="InterPro" id="IPR052165">
    <property type="entry name" value="Membrane_assoc_protease"/>
</dbReference>
<evidence type="ECO:0000259" key="7">
    <source>
        <dbReference type="Pfam" id="PF24961"/>
    </source>
</evidence>
<dbReference type="InterPro" id="IPR002810">
    <property type="entry name" value="NfeD-like_C"/>
</dbReference>
<feature type="domain" description="NfeD-like C-terminal" evidence="6">
    <location>
        <begin position="106"/>
        <end position="159"/>
    </location>
</feature>
<dbReference type="PANTHER" id="PTHR33507:SF3">
    <property type="entry name" value="INNER MEMBRANE PROTEIN YBBJ"/>
    <property type="match status" value="1"/>
</dbReference>
<dbReference type="RefSeq" id="WP_023467487.1">
    <property type="nucleotide sequence ID" value="NZ_JAXUAT010000004.1"/>
</dbReference>
<feature type="transmembrane region" description="Helical" evidence="5">
    <location>
        <begin position="6"/>
        <end position="25"/>
    </location>
</feature>
<dbReference type="Pfam" id="PF24961">
    <property type="entry name" value="NfeD_membrane"/>
    <property type="match status" value="1"/>
</dbReference>
<evidence type="ECO:0000256" key="1">
    <source>
        <dbReference type="ARBA" id="ARBA00004141"/>
    </source>
</evidence>
<dbReference type="InterPro" id="IPR012340">
    <property type="entry name" value="NA-bd_OB-fold"/>
</dbReference>
<evidence type="ECO:0000259" key="6">
    <source>
        <dbReference type="Pfam" id="PF01957"/>
    </source>
</evidence>
<dbReference type="OrthoDB" id="9806253at2"/>
<dbReference type="PANTHER" id="PTHR33507">
    <property type="entry name" value="INNER MEMBRANE PROTEIN YBBJ"/>
    <property type="match status" value="1"/>
</dbReference>
<evidence type="ECO:0000256" key="4">
    <source>
        <dbReference type="ARBA" id="ARBA00023136"/>
    </source>
</evidence>
<accession>A0A0V8GFV8</accession>
<dbReference type="GO" id="GO:0005886">
    <property type="term" value="C:plasma membrane"/>
    <property type="evidence" value="ECO:0007669"/>
    <property type="project" value="TreeGrafter"/>
</dbReference>
<evidence type="ECO:0000313" key="8">
    <source>
        <dbReference type="EMBL" id="KSU49148.1"/>
    </source>
</evidence>
<evidence type="ECO:0000313" key="12">
    <source>
        <dbReference type="Proteomes" id="UP000072605"/>
    </source>
</evidence>
<keyword evidence="2 5" id="KW-0812">Transmembrane</keyword>
<comment type="caution">
    <text evidence="8">The sequence shown here is derived from an EMBL/GenBank/DDBJ whole genome shotgun (WGS) entry which is preliminary data.</text>
</comment>
<dbReference type="GeneID" id="90835991"/>
<keyword evidence="3 5" id="KW-1133">Transmembrane helix</keyword>
<evidence type="ECO:0000256" key="2">
    <source>
        <dbReference type="ARBA" id="ARBA00022692"/>
    </source>
</evidence>
<organism evidence="8 11">
    <name type="scientific">Exiguobacterium indicum</name>
    <dbReference type="NCBI Taxonomy" id="296995"/>
    <lineage>
        <taxon>Bacteria</taxon>
        <taxon>Bacillati</taxon>
        <taxon>Bacillota</taxon>
        <taxon>Bacilli</taxon>
        <taxon>Bacillales</taxon>
        <taxon>Bacillales Family XII. Incertae Sedis</taxon>
        <taxon>Exiguobacterium</taxon>
    </lineage>
</organism>
<evidence type="ECO:0000313" key="9">
    <source>
        <dbReference type="EMBL" id="KTR28587.1"/>
    </source>
</evidence>
<protein>
    <submittedName>
        <fullName evidence="10">NfeD family protein</fullName>
    </submittedName>
    <submittedName>
        <fullName evidence="8">NfeD-like family protein</fullName>
    </submittedName>
</protein>
<dbReference type="EMBL" id="LNQL01000002">
    <property type="protein sequence ID" value="KSU49148.1"/>
    <property type="molecule type" value="Genomic_DNA"/>
</dbReference>
<feature type="transmembrane region" description="Helical" evidence="5">
    <location>
        <begin position="54"/>
        <end position="72"/>
    </location>
</feature>
<dbReference type="EMBL" id="JBAWKY010000002">
    <property type="protein sequence ID" value="MEI4462393.1"/>
    <property type="molecule type" value="Genomic_DNA"/>
</dbReference>
<proteinExistence type="predicted"/>
<reference evidence="8 11" key="1">
    <citation type="journal article" date="2015" name="Int. J. Syst. Evol. Microbiol.">
        <title>Exiguobacterium enclense sp. nov., isolated from sediment.</title>
        <authorList>
            <person name="Dastager S.G."/>
            <person name="Mawlankar R."/>
            <person name="Sonalkar V.V."/>
            <person name="Thorat M.N."/>
            <person name="Mual P."/>
            <person name="Verma A."/>
            <person name="Krishnamurthi S."/>
            <person name="Tang S.K."/>
            <person name="Li W.J."/>
        </authorList>
    </citation>
    <scope>NUCLEOTIDE SEQUENCE [LARGE SCALE GENOMIC DNA]</scope>
    <source>
        <strain evidence="8 11">NIO-1109</strain>
    </source>
</reference>
<keyword evidence="4 5" id="KW-0472">Membrane</keyword>
<feature type="transmembrane region" description="Helical" evidence="5">
    <location>
        <begin position="30"/>
        <end position="48"/>
    </location>
</feature>
<sequence length="169" mass="18059">MTFSLGMILAVFMIGVLMLLVEIFVTGFGIFGVLGIGAVLASLIMAGATVGQVGIAIGLAVFLSLAAGYWAYRRIKSNQSLLWRGLILTDSTSSEKGYLSHQDKVQLLGQEGVSLTPLRPSGTIEIDGNRIDAVTEGTFIQAGETIVVKEVTHGRVIVRVQHTKEESHT</sequence>
<keyword evidence="13" id="KW-1185">Reference proteome</keyword>